<dbReference type="EMBL" id="UINC01146263">
    <property type="protein sequence ID" value="SVD36886.1"/>
    <property type="molecule type" value="Genomic_DNA"/>
</dbReference>
<protein>
    <submittedName>
        <fullName evidence="1">Uncharacterized protein</fullName>
    </submittedName>
</protein>
<evidence type="ECO:0000313" key="1">
    <source>
        <dbReference type="EMBL" id="SVD36886.1"/>
    </source>
</evidence>
<proteinExistence type="predicted"/>
<dbReference type="AlphaFoldDB" id="A0A382URL6"/>
<reference evidence="1" key="1">
    <citation type="submission" date="2018-05" db="EMBL/GenBank/DDBJ databases">
        <authorList>
            <person name="Lanie J.A."/>
            <person name="Ng W.-L."/>
            <person name="Kazmierczak K.M."/>
            <person name="Andrzejewski T.M."/>
            <person name="Davidsen T.M."/>
            <person name="Wayne K.J."/>
            <person name="Tettelin H."/>
            <person name="Glass J.I."/>
            <person name="Rusch D."/>
            <person name="Podicherti R."/>
            <person name="Tsui H.-C.T."/>
            <person name="Winkler M.E."/>
        </authorList>
    </citation>
    <scope>NUCLEOTIDE SEQUENCE</scope>
</reference>
<name>A0A382URL6_9ZZZZ</name>
<accession>A0A382URL6</accession>
<gene>
    <name evidence="1" type="ORF">METZ01_LOCUS389740</name>
</gene>
<organism evidence="1">
    <name type="scientific">marine metagenome</name>
    <dbReference type="NCBI Taxonomy" id="408172"/>
    <lineage>
        <taxon>unclassified sequences</taxon>
        <taxon>metagenomes</taxon>
        <taxon>ecological metagenomes</taxon>
    </lineage>
</organism>
<sequence>KYGPFIESSDMMNPIGCNSDQLKNIMQFCGLESLNLGDNKKLFFFKLKKQNKSIKKMADNKKGIIKIKNKKIAKITKTKIKKLTSKKEIKADPNSPFAVLGKLL</sequence>
<feature type="non-terminal residue" evidence="1">
    <location>
        <position position="1"/>
    </location>
</feature>